<dbReference type="AlphaFoldDB" id="A0A1D8GEM2"/>
<dbReference type="SUPFAM" id="SSF53756">
    <property type="entry name" value="UDP-Glycosyltransferase/glycogen phosphorylase"/>
    <property type="match status" value="1"/>
</dbReference>
<keyword evidence="4" id="KW-1185">Reference proteome</keyword>
<dbReference type="OrthoDB" id="9805604at2"/>
<accession>A0A1D8GEM2</accession>
<feature type="binding site" evidence="2">
    <location>
        <position position="169"/>
    </location>
    <ligand>
        <name>substrate</name>
    </ligand>
</feature>
<organism evidence="3 4">
    <name type="scientific">Geosporobacter ferrireducens</name>
    <dbReference type="NCBI Taxonomy" id="1424294"/>
    <lineage>
        <taxon>Bacteria</taxon>
        <taxon>Bacillati</taxon>
        <taxon>Bacillota</taxon>
        <taxon>Clostridia</taxon>
        <taxon>Peptostreptococcales</taxon>
        <taxon>Thermotaleaceae</taxon>
        <taxon>Geosporobacter</taxon>
    </lineage>
</organism>
<dbReference type="STRING" id="1424294.Gferi_06940"/>
<dbReference type="GO" id="GO:0016787">
    <property type="term" value="F:hydrolase activity"/>
    <property type="evidence" value="ECO:0007669"/>
    <property type="project" value="UniProtKB-KW"/>
</dbReference>
<sequence>MNNREYVVGIRADGGQGIGMGHIMRCLALAREFRRKGNTVYFICKAAEGAKKIIEEGFEVLLLDSGEATERDVDFNLGSNLLKEAYEMVPLIDQKKIAVLIIDTYDVSIEYFSALKTQVKKLVYIDDLKKAVYPVDMIINGNLTSEYMNYQKDYGDQLLLLGPTYNMIREEFINQKHRKIHKQVRHIMITTGGTDPHHMTSRLLDMILSDNKDLNLTIHLIIGSLFRDITDLKKIEEQDHRVILHENTARISDIMRLADIGISAGGTTLYELAACGTPTLAFILAENQEFLVGKMDEAGYVISLGWFHQIEASGFLKQLKALINNYTQRVQMSRRAQKLVDGRGIERIVIAIDKMMKGSNESSSLLL</sequence>
<feature type="active site" description="Proton acceptor" evidence="1">
    <location>
        <position position="22"/>
    </location>
</feature>
<evidence type="ECO:0000313" key="3">
    <source>
        <dbReference type="EMBL" id="AOT69330.1"/>
    </source>
</evidence>
<dbReference type="RefSeq" id="WP_069974896.1">
    <property type="nucleotide sequence ID" value="NZ_CP017269.1"/>
</dbReference>
<dbReference type="KEGG" id="gfe:Gferi_06940"/>
<name>A0A1D8GEM2_9FIRM</name>
<protein>
    <submittedName>
        <fullName evidence="3">UDP-2,4-diacetamido-2,4, 6-trideoxy-beta-L-altropyranose hydrolase</fullName>
    </submittedName>
</protein>
<dbReference type="PANTHER" id="PTHR21015:SF22">
    <property type="entry name" value="GLYCOSYLTRANSFERASE"/>
    <property type="match status" value="1"/>
</dbReference>
<evidence type="ECO:0000256" key="2">
    <source>
        <dbReference type="PIRSR" id="PIRSR620023-2"/>
    </source>
</evidence>
<proteinExistence type="predicted"/>
<reference evidence="3 4" key="1">
    <citation type="submission" date="2016-09" db="EMBL/GenBank/DDBJ databases">
        <title>Genomic analysis reveals versatility of anaerobic energy metabolism of Geosporobacter ferrireducens IRF9 of phylum Firmicutes.</title>
        <authorList>
            <person name="Kim S.-J."/>
        </authorList>
    </citation>
    <scope>NUCLEOTIDE SEQUENCE [LARGE SCALE GENOMIC DNA]</scope>
    <source>
        <strain evidence="3 4">IRF9</strain>
    </source>
</reference>
<dbReference type="InterPro" id="IPR020023">
    <property type="entry name" value="PseG"/>
</dbReference>
<feature type="binding site" evidence="2">
    <location>
        <position position="271"/>
    </location>
    <ligand>
        <name>substrate</name>
    </ligand>
</feature>
<dbReference type="Gene3D" id="3.40.50.2000">
    <property type="entry name" value="Glycogen Phosphorylase B"/>
    <property type="match status" value="1"/>
</dbReference>
<evidence type="ECO:0000256" key="1">
    <source>
        <dbReference type="PIRSR" id="PIRSR620023-1"/>
    </source>
</evidence>
<keyword evidence="3" id="KW-0378">Hydrolase</keyword>
<dbReference type="PANTHER" id="PTHR21015">
    <property type="entry name" value="UDP-N-ACETYLGLUCOSAMINE--N-ACETYLMURAMYL-(PENTAPEPTIDE) PYROPHOSPHORYL-UNDECAPRENOL N-ACETYLGLUCOSAMINE TRANSFERASE 1"/>
    <property type="match status" value="1"/>
</dbReference>
<gene>
    <name evidence="3" type="ORF">Gferi_06940</name>
</gene>
<dbReference type="EMBL" id="CP017269">
    <property type="protein sequence ID" value="AOT69330.1"/>
    <property type="molecule type" value="Genomic_DNA"/>
</dbReference>
<dbReference type="GO" id="GO:0016757">
    <property type="term" value="F:glycosyltransferase activity"/>
    <property type="evidence" value="ECO:0007669"/>
    <property type="project" value="TreeGrafter"/>
</dbReference>
<dbReference type="Proteomes" id="UP000095743">
    <property type="component" value="Chromosome"/>
</dbReference>
<dbReference type="Gene3D" id="3.40.50.11190">
    <property type="match status" value="1"/>
</dbReference>
<dbReference type="NCBIfam" id="TIGR03590">
    <property type="entry name" value="PseG"/>
    <property type="match status" value="1"/>
</dbReference>
<evidence type="ECO:0000313" key="4">
    <source>
        <dbReference type="Proteomes" id="UP000095743"/>
    </source>
</evidence>